<keyword evidence="2" id="KW-1185">Reference proteome</keyword>
<dbReference type="KEGG" id="rsin:B6N60_02338"/>
<evidence type="ECO:0000313" key="1">
    <source>
        <dbReference type="EMBL" id="QXE23648.1"/>
    </source>
</evidence>
<dbReference type="AlphaFoldDB" id="A0A975T8Z6"/>
<name>A0A975T8Z6_9NOST</name>
<evidence type="ECO:0000313" key="2">
    <source>
        <dbReference type="Proteomes" id="UP000683511"/>
    </source>
</evidence>
<dbReference type="RefSeq" id="WP_217312884.1">
    <property type="nucleotide sequence ID" value="NZ_CP021056.1"/>
</dbReference>
<accession>A0A975T8Z6</accession>
<dbReference type="EMBL" id="CP021056">
    <property type="protein sequence ID" value="QXE23648.1"/>
    <property type="molecule type" value="Genomic_DNA"/>
</dbReference>
<gene>
    <name evidence="1" type="ORF">B6N60_02338</name>
</gene>
<proteinExistence type="predicted"/>
<dbReference type="Proteomes" id="UP000683511">
    <property type="component" value="Chromosome"/>
</dbReference>
<sequence>MQLQYEYLQYNKRTESLSKQEEVLISQIEQLKNLIDAKSFAISSLCGALLQISKQGISIVHRGLGSCPNGRSIGNDVLKNIIWQGRNQSMHYEENNPNQAVKNCFQNLETSFGSEFSLTLHPSENFAQKIVIKVLGWNEYQVYEQDMISLLG</sequence>
<reference evidence="1" key="1">
    <citation type="submission" date="2017-04" db="EMBL/GenBank/DDBJ databases">
        <title>Genome deletions in a multicellular cyanobacterial endosymbiont for morphological adaptation in marine diatoms.</title>
        <authorList>
            <person name="Wang Y."/>
            <person name="Gao H."/>
            <person name="Li R."/>
            <person name="Xu X."/>
        </authorList>
    </citation>
    <scope>NUCLEOTIDE SEQUENCE</scope>
    <source>
        <strain evidence="1">FACHB 800</strain>
    </source>
</reference>
<protein>
    <submittedName>
        <fullName evidence="1">Uncharacterized protein</fullName>
    </submittedName>
</protein>
<organism evidence="1 2">
    <name type="scientific">Richelia sinica FACHB-800</name>
    <dbReference type="NCBI Taxonomy" id="1357546"/>
    <lineage>
        <taxon>Bacteria</taxon>
        <taxon>Bacillati</taxon>
        <taxon>Cyanobacteriota</taxon>
        <taxon>Cyanophyceae</taxon>
        <taxon>Nostocales</taxon>
        <taxon>Nostocaceae</taxon>
        <taxon>Richelia</taxon>
    </lineage>
</organism>